<gene>
    <name evidence="1" type="primary">ZBED5</name>
    <name evidence="1" type="ORF">TNIN_193251</name>
</gene>
<evidence type="ECO:0000313" key="2">
    <source>
        <dbReference type="Proteomes" id="UP000886998"/>
    </source>
</evidence>
<proteinExistence type="predicted"/>
<dbReference type="OrthoDB" id="6431587at2759"/>
<dbReference type="Proteomes" id="UP000886998">
    <property type="component" value="Unassembled WGS sequence"/>
</dbReference>
<evidence type="ECO:0000313" key="1">
    <source>
        <dbReference type="EMBL" id="GFS47698.1"/>
    </source>
</evidence>
<dbReference type="EMBL" id="BMAV01026131">
    <property type="protein sequence ID" value="GFS47698.1"/>
    <property type="molecule type" value="Genomic_DNA"/>
</dbReference>
<comment type="caution">
    <text evidence="1">The sequence shown here is derived from an EMBL/GenBank/DDBJ whole genome shotgun (WGS) entry which is preliminary data.</text>
</comment>
<reference evidence="1" key="1">
    <citation type="submission" date="2020-08" db="EMBL/GenBank/DDBJ databases">
        <title>Multicomponent nature underlies the extraordinary mechanical properties of spider dragline silk.</title>
        <authorList>
            <person name="Kono N."/>
            <person name="Nakamura H."/>
            <person name="Mori M."/>
            <person name="Yoshida Y."/>
            <person name="Ohtoshi R."/>
            <person name="Malay A.D."/>
            <person name="Moran D.A.P."/>
            <person name="Tomita M."/>
            <person name="Numata K."/>
            <person name="Arakawa K."/>
        </authorList>
    </citation>
    <scope>NUCLEOTIDE SEQUENCE</scope>
</reference>
<keyword evidence="2" id="KW-1185">Reference proteome</keyword>
<protein>
    <submittedName>
        <fullName evidence="1">Zinc finger BED domain-containing protein 5</fullName>
    </submittedName>
</protein>
<accession>A0A8X6IIX9</accession>
<dbReference type="PANTHER" id="PTHR45913">
    <property type="entry name" value="EPM2A-INTERACTING PROTEIN 1"/>
    <property type="match status" value="1"/>
</dbReference>
<name>A0A8X6IIX9_9ARAC</name>
<organism evidence="1 2">
    <name type="scientific">Trichonephila inaurata madagascariensis</name>
    <dbReference type="NCBI Taxonomy" id="2747483"/>
    <lineage>
        <taxon>Eukaryota</taxon>
        <taxon>Metazoa</taxon>
        <taxon>Ecdysozoa</taxon>
        <taxon>Arthropoda</taxon>
        <taxon>Chelicerata</taxon>
        <taxon>Arachnida</taxon>
        <taxon>Araneae</taxon>
        <taxon>Araneomorphae</taxon>
        <taxon>Entelegynae</taxon>
        <taxon>Araneoidea</taxon>
        <taxon>Nephilidae</taxon>
        <taxon>Trichonephila</taxon>
        <taxon>Trichonephila inaurata</taxon>
    </lineage>
</organism>
<sequence length="230" mass="26287">MHEINLGKCTEVSSDEAKAMTGKVSGAVVRIKNFAKSCNSTHCILHRYALVTKRISVTLKSVLDEAVQIIHFIKGKHYNHVFSKSCEEIWVVFTHTTLLLHVEVRWISPGIMLVRIFELPKELIAYFIGHTFELSDRLNNMAWLSTLAYLADIFGKLNELCLALQGKQVNTLQTKDKLVAFSRKIKFWISAVEQNNFGCFQALNDFLEVCLDMEIHDCIKIHLFSLQQSL</sequence>
<dbReference type="PANTHER" id="PTHR45913:SF19">
    <property type="entry name" value="LOW QUALITY PROTEIN: ZINC FINGER BED DOMAIN-CONTAINING PROTEIN 5-LIKE"/>
    <property type="match status" value="1"/>
</dbReference>
<dbReference type="AlphaFoldDB" id="A0A8X6IIX9"/>